<gene>
    <name evidence="3" type="ORF">PCL_12291</name>
    <name evidence="2" type="ORF">Purlil1_5229</name>
</gene>
<evidence type="ECO:0000313" key="2">
    <source>
        <dbReference type="EMBL" id="KAK4090557.1"/>
    </source>
</evidence>
<reference evidence="2" key="3">
    <citation type="submission" date="2023-11" db="EMBL/GenBank/DDBJ databases">
        <authorList>
            <person name="Beijen E."/>
            <person name="Ohm R.A."/>
        </authorList>
    </citation>
    <scope>NUCLEOTIDE SEQUENCE</scope>
    <source>
        <strain evidence="2">CBS 150709</strain>
    </source>
</reference>
<dbReference type="EMBL" id="LCWV01000008">
    <property type="protein sequence ID" value="PWI70923.1"/>
    <property type="molecule type" value="Genomic_DNA"/>
</dbReference>
<evidence type="ECO:0000313" key="5">
    <source>
        <dbReference type="Proteomes" id="UP001287286"/>
    </source>
</evidence>
<dbReference type="EMBL" id="JAWRVI010000015">
    <property type="protein sequence ID" value="KAK4090557.1"/>
    <property type="molecule type" value="Genomic_DNA"/>
</dbReference>
<name>A0A2U3E8T7_PURLI</name>
<feature type="compositionally biased region" description="Polar residues" evidence="1">
    <location>
        <begin position="186"/>
        <end position="201"/>
    </location>
</feature>
<dbReference type="Proteomes" id="UP000245956">
    <property type="component" value="Unassembled WGS sequence"/>
</dbReference>
<dbReference type="Proteomes" id="UP001287286">
    <property type="component" value="Unassembled WGS sequence"/>
</dbReference>
<reference evidence="3" key="1">
    <citation type="submission" date="2015-05" db="EMBL/GenBank/DDBJ databases">
        <authorList>
            <person name="Wang D.B."/>
            <person name="Wang M."/>
        </authorList>
    </citation>
    <scope>NUCLEOTIDE SEQUENCE</scope>
    <source>
        <strain evidence="3">36-1</strain>
    </source>
</reference>
<evidence type="ECO:0000313" key="4">
    <source>
        <dbReference type="Proteomes" id="UP000245956"/>
    </source>
</evidence>
<reference evidence="3 4" key="2">
    <citation type="journal article" date="2016" name="Front. Microbiol.">
        <title>Genome and transcriptome sequences reveal the specific parasitism of the nematophagous Purpureocillium lilacinum 36-1.</title>
        <authorList>
            <person name="Xie J."/>
            <person name="Li S."/>
            <person name="Mo C."/>
            <person name="Xiao X."/>
            <person name="Peng D."/>
            <person name="Wang G."/>
            <person name="Xiao Y."/>
        </authorList>
    </citation>
    <scope>NUCLEOTIDE SEQUENCE [LARGE SCALE GENOMIC DNA]</scope>
    <source>
        <strain evidence="3 4">36-1</strain>
    </source>
</reference>
<evidence type="ECO:0000313" key="3">
    <source>
        <dbReference type="EMBL" id="PWI70923.1"/>
    </source>
</evidence>
<sequence length="201" mass="21871">MPESCFPQLPLATCTGNPPGTTSKIQVASRPWTPGAHVAMNQASNSAIHCRRRWRADGGIQWRAIGSGTAQSTADPDMSLPRDRTRWRFPTRLSPIWQVAARLAAADRTTASLVRPSCAAARRATEQTQCHVLQVPPLWKAVGLSRRDFVKAPRQSGTGWLKPHASNITMPTQASRAGGAEDQRPRNTNTQAKTNTIGSEN</sequence>
<organism evidence="3 4">
    <name type="scientific">Purpureocillium lilacinum</name>
    <name type="common">Paecilomyces lilacinus</name>
    <dbReference type="NCBI Taxonomy" id="33203"/>
    <lineage>
        <taxon>Eukaryota</taxon>
        <taxon>Fungi</taxon>
        <taxon>Dikarya</taxon>
        <taxon>Ascomycota</taxon>
        <taxon>Pezizomycotina</taxon>
        <taxon>Sordariomycetes</taxon>
        <taxon>Hypocreomycetidae</taxon>
        <taxon>Hypocreales</taxon>
        <taxon>Ophiocordycipitaceae</taxon>
        <taxon>Purpureocillium</taxon>
    </lineage>
</organism>
<dbReference type="AlphaFoldDB" id="A0A2U3E8T7"/>
<keyword evidence="5" id="KW-1185">Reference proteome</keyword>
<feature type="compositionally biased region" description="Polar residues" evidence="1">
    <location>
        <begin position="166"/>
        <end position="175"/>
    </location>
</feature>
<protein>
    <submittedName>
        <fullName evidence="3">Uncharacterized protein</fullName>
    </submittedName>
</protein>
<evidence type="ECO:0000256" key="1">
    <source>
        <dbReference type="SAM" id="MobiDB-lite"/>
    </source>
</evidence>
<reference evidence="2 5" key="4">
    <citation type="journal article" date="2024" name="Microbiol. Resour. Announc.">
        <title>Genome annotations for the ascomycete fungi Trichoderma harzianum, Trichoderma aggressivum, and Purpureocillium lilacinum.</title>
        <authorList>
            <person name="Beijen E.P.W."/>
            <person name="Ohm R.A."/>
        </authorList>
    </citation>
    <scope>NUCLEOTIDE SEQUENCE [LARGE SCALE GENOMIC DNA]</scope>
    <source>
        <strain evidence="2 5">CBS 150709</strain>
    </source>
</reference>
<comment type="caution">
    <text evidence="3">The sequence shown here is derived from an EMBL/GenBank/DDBJ whole genome shotgun (WGS) entry which is preliminary data.</text>
</comment>
<feature type="region of interest" description="Disordered" evidence="1">
    <location>
        <begin position="155"/>
        <end position="201"/>
    </location>
</feature>
<accession>A0A2U3E8T7</accession>
<proteinExistence type="predicted"/>